<dbReference type="PANTHER" id="PTHR47481:SF31">
    <property type="entry name" value="OS01G0873500 PROTEIN"/>
    <property type="match status" value="1"/>
</dbReference>
<accession>A0A5K0WUG5</accession>
<dbReference type="PANTHER" id="PTHR47481">
    <property type="match status" value="1"/>
</dbReference>
<dbReference type="Gramene" id="NC10G0144550.1">
    <property type="protein sequence ID" value="NC10G0144550.1:cds"/>
    <property type="gene ID" value="NC10G0144550"/>
</dbReference>
<protein>
    <submittedName>
        <fullName evidence="1">Uncharacterized protein</fullName>
    </submittedName>
</protein>
<evidence type="ECO:0000313" key="1">
    <source>
        <dbReference type="EMBL" id="VVV56814.1"/>
    </source>
</evidence>
<name>A0A5K0WUG5_9MAGN</name>
<gene>
    <name evidence="1" type="ORF">NYM_LOCUS4540</name>
</gene>
<dbReference type="EMBL" id="LR721775">
    <property type="protein sequence ID" value="VVV56814.1"/>
    <property type="molecule type" value="Genomic_DNA"/>
</dbReference>
<sequence length="93" mass="10701">MDMPTYLEWIKFLADMLAVVGLDMDDSDLVQITMNDLPIKYEYFITLISANFSNASITFPELFDLLLMQEKRLKMLKSSMSDFNIPVQALPQA</sequence>
<dbReference type="AlphaFoldDB" id="A0A5K0WUG5"/>
<reference evidence="1" key="1">
    <citation type="submission" date="2019-09" db="EMBL/GenBank/DDBJ databases">
        <authorList>
            <person name="Zhang L."/>
        </authorList>
    </citation>
    <scope>NUCLEOTIDE SEQUENCE</scope>
</reference>
<organism evidence="1">
    <name type="scientific">Nymphaea colorata</name>
    <name type="common">pocket water lily</name>
    <dbReference type="NCBI Taxonomy" id="210225"/>
    <lineage>
        <taxon>Eukaryota</taxon>
        <taxon>Viridiplantae</taxon>
        <taxon>Streptophyta</taxon>
        <taxon>Embryophyta</taxon>
        <taxon>Tracheophyta</taxon>
        <taxon>Spermatophyta</taxon>
        <taxon>Magnoliopsida</taxon>
        <taxon>Nymphaeales</taxon>
        <taxon>Nymphaeaceae</taxon>
        <taxon>Nymphaea</taxon>
    </lineage>
</organism>
<proteinExistence type="predicted"/>